<accession>A0A1W1V5N2</accession>
<evidence type="ECO:0000313" key="2">
    <source>
        <dbReference type="EMBL" id="SMB88351.1"/>
    </source>
</evidence>
<feature type="transmembrane region" description="Helical" evidence="1">
    <location>
        <begin position="41"/>
        <end position="61"/>
    </location>
</feature>
<dbReference type="AlphaFoldDB" id="A0A1W1V5N2"/>
<evidence type="ECO:0000313" key="3">
    <source>
        <dbReference type="Proteomes" id="UP000192582"/>
    </source>
</evidence>
<gene>
    <name evidence="2" type="ORF">SAMN00790413_00009</name>
</gene>
<keyword evidence="1" id="KW-1133">Transmembrane helix</keyword>
<evidence type="ECO:0000256" key="1">
    <source>
        <dbReference type="SAM" id="Phobius"/>
    </source>
</evidence>
<proteinExistence type="predicted"/>
<reference evidence="2 3" key="1">
    <citation type="submission" date="2017-04" db="EMBL/GenBank/DDBJ databases">
        <authorList>
            <person name="Afonso C.L."/>
            <person name="Miller P.J."/>
            <person name="Scott M.A."/>
            <person name="Spackman E."/>
            <person name="Goraichik I."/>
            <person name="Dimitrov K.M."/>
            <person name="Suarez D.L."/>
            <person name="Swayne D.E."/>
        </authorList>
    </citation>
    <scope>NUCLEOTIDE SEQUENCE [LARGE SCALE GENOMIC DNA]</scope>
    <source>
        <strain evidence="2 3">KR-140</strain>
    </source>
</reference>
<dbReference type="Proteomes" id="UP000192582">
    <property type="component" value="Unassembled WGS sequence"/>
</dbReference>
<protein>
    <submittedName>
        <fullName evidence="2">Uncharacterized protein</fullName>
    </submittedName>
</protein>
<keyword evidence="1" id="KW-0472">Membrane</keyword>
<keyword evidence="3" id="KW-1185">Reference proteome</keyword>
<name>A0A1W1V5N2_9DEIO</name>
<keyword evidence="1" id="KW-0812">Transmembrane</keyword>
<sequence>MNAPRGTYGFIPPACTTSSRPLSNMQTFVRIPVGLVDFRCIPGYLFSTTAAQGGFFILVLWRAQQGQGFLRRLQFSLRRAARRSQGSEAHHIGPNLLAKQG</sequence>
<organism evidence="2 3">
    <name type="scientific">Deinococcus hopiensis KR-140</name>
    <dbReference type="NCBI Taxonomy" id="695939"/>
    <lineage>
        <taxon>Bacteria</taxon>
        <taxon>Thermotogati</taxon>
        <taxon>Deinococcota</taxon>
        <taxon>Deinococci</taxon>
        <taxon>Deinococcales</taxon>
        <taxon>Deinococcaceae</taxon>
        <taxon>Deinococcus</taxon>
    </lineage>
</organism>
<dbReference type="EMBL" id="FWWU01000009">
    <property type="protein sequence ID" value="SMB88351.1"/>
    <property type="molecule type" value="Genomic_DNA"/>
</dbReference>